<dbReference type="AlphaFoldDB" id="A0A0G2GZY5"/>
<comment type="caution">
    <text evidence="11">The sequence shown here is derived from an EMBL/GenBank/DDBJ whole genome shotgun (WGS) entry which is preliminary data.</text>
</comment>
<feature type="compositionally biased region" description="Polar residues" evidence="9">
    <location>
        <begin position="142"/>
        <end position="159"/>
    </location>
</feature>
<keyword evidence="12" id="KW-1185">Reference proteome</keyword>
<evidence type="ECO:0000256" key="6">
    <source>
        <dbReference type="ARBA" id="ARBA00023242"/>
    </source>
</evidence>
<comment type="subcellular location">
    <subcellularLocation>
        <location evidence="1">Nucleus</location>
    </subcellularLocation>
</comment>
<feature type="region of interest" description="Disordered" evidence="9">
    <location>
        <begin position="335"/>
        <end position="358"/>
    </location>
</feature>
<dbReference type="Pfam" id="PF05236">
    <property type="entry name" value="TAF4"/>
    <property type="match status" value="1"/>
</dbReference>
<evidence type="ECO:0000313" key="11">
    <source>
        <dbReference type="EMBL" id="KKY28683.1"/>
    </source>
</evidence>
<keyword evidence="6" id="KW-0539">Nucleus</keyword>
<reference evidence="11 12" key="2">
    <citation type="submission" date="2015-05" db="EMBL/GenBank/DDBJ databases">
        <authorList>
            <person name="Morales-Cruz A."/>
            <person name="Amrine K.C."/>
            <person name="Cantu D."/>
        </authorList>
    </citation>
    <scope>NUCLEOTIDE SEQUENCE [LARGE SCALE GENOMIC DNA]</scope>
    <source>
        <strain evidence="11">UCRPC4</strain>
    </source>
</reference>
<evidence type="ECO:0000256" key="7">
    <source>
        <dbReference type="ARBA" id="ARBA00025346"/>
    </source>
</evidence>
<evidence type="ECO:0000259" key="10">
    <source>
        <dbReference type="Pfam" id="PF05236"/>
    </source>
</evidence>
<comment type="function">
    <text evidence="7">Functions as a component of the DNA-binding general transcription factor complex TFIID. Binding of TFIID to a promoter (with or without TATA element) is the initial step in pre-initiation complex (PIC) formation. TFIID plays a key role in the regulation of gene expression by RNA polymerase II through different activities such as transcription activator interaction, core promoter recognition and selectivity, TFIIA and TFIIB interaction, chromatin modification (histone acetylation by TAF1), facilitation of DNA opening and initiation of transcription.</text>
</comment>
<evidence type="ECO:0000256" key="5">
    <source>
        <dbReference type="ARBA" id="ARBA00023163"/>
    </source>
</evidence>
<feature type="region of interest" description="Disordered" evidence="9">
    <location>
        <begin position="142"/>
        <end position="181"/>
    </location>
</feature>
<feature type="domain" description="Transcription initiation factor TFIID component TAF4 C-terminal" evidence="10">
    <location>
        <begin position="293"/>
        <end position="555"/>
    </location>
</feature>
<evidence type="ECO:0000256" key="1">
    <source>
        <dbReference type="ARBA" id="ARBA00004123"/>
    </source>
</evidence>
<dbReference type="InterPro" id="IPR007900">
    <property type="entry name" value="TAF4_C"/>
</dbReference>
<feature type="compositionally biased region" description="Low complexity" evidence="9">
    <location>
        <begin position="408"/>
        <end position="424"/>
    </location>
</feature>
<evidence type="ECO:0000256" key="4">
    <source>
        <dbReference type="ARBA" id="ARBA00023015"/>
    </source>
</evidence>
<evidence type="ECO:0000256" key="8">
    <source>
        <dbReference type="ARBA" id="ARBA00031747"/>
    </source>
</evidence>
<evidence type="ECO:0000256" key="2">
    <source>
        <dbReference type="ARBA" id="ARBA00006178"/>
    </source>
</evidence>
<comment type="similarity">
    <text evidence="2">Belongs to the TAF4 family.</text>
</comment>
<evidence type="ECO:0000256" key="9">
    <source>
        <dbReference type="SAM" id="MobiDB-lite"/>
    </source>
</evidence>
<accession>A0A0G2GZY5</accession>
<dbReference type="OrthoDB" id="21060at2759"/>
<sequence length="569" mass="60750">MSASNSAPPPPAQQRPPFYAQNPPQRQFSPPFPSPSPGITPSSPALGYNQPPAAKRPRLSPNPQSPSYGSPILQNPVPPNAASPGNYPMNGASFSPPAPTGGMQPPPRPVDKDKATDIRTIEDSLAGTGVNIDDEERALTTFGSSTAPATSFASQSSIGTTGGSFHRTGTFGRDGGLADGQQIQQGTFGAQDPRTADVALKHEIDKANYVAGGRRQYELTDPFLHGDALEKKMNLRTYENGIKSPKDGLYHARKDPNRPLQKMQVASPDGTVRVIDQGQTILNSDAGQTLSHLMDLLSLACKTRITGILDLAARLGKERRDLANGRIPDEWKDIAQPPEIAGSPTNAQSLKRTHSQANGDGEAVTTKMLSPVVNIFRHIAETDRTREEARLNKRLKRSSKSDNIEAVSLASTPGGTSTPTTPLDLGKKVTKKDQKVADAKYTEAQQHKYANETARMATSNLIGGSNIFGNKKKTYSWMTGGSGPGKPSPAPVATTAAKLNTALSDNAPTTVNGIKPAVTLPRGKQFGLWDDGSEQPTAIPVRDILTILENDERALKALQQGYNKPEGRD</sequence>
<dbReference type="GO" id="GO:0005669">
    <property type="term" value="C:transcription factor TFIID complex"/>
    <property type="evidence" value="ECO:0007669"/>
    <property type="project" value="InterPro"/>
</dbReference>
<organism evidence="11 12">
    <name type="scientific">Phaeomoniella chlamydospora</name>
    <name type="common">Phaeoacremonium chlamydosporum</name>
    <dbReference type="NCBI Taxonomy" id="158046"/>
    <lineage>
        <taxon>Eukaryota</taxon>
        <taxon>Fungi</taxon>
        <taxon>Dikarya</taxon>
        <taxon>Ascomycota</taxon>
        <taxon>Pezizomycotina</taxon>
        <taxon>Eurotiomycetes</taxon>
        <taxon>Chaetothyriomycetidae</taxon>
        <taxon>Phaeomoniellales</taxon>
        <taxon>Phaeomoniellaceae</taxon>
        <taxon>Phaeomoniella</taxon>
    </lineage>
</organism>
<feature type="region of interest" description="Disordered" evidence="9">
    <location>
        <begin position="1"/>
        <end position="113"/>
    </location>
</feature>
<reference evidence="11 12" key="1">
    <citation type="submission" date="2015-05" db="EMBL/GenBank/DDBJ databases">
        <title>Distinctive expansion of gene families associated with plant cell wall degradation and secondary metabolism in the genomes of grapevine trunk pathogens.</title>
        <authorList>
            <person name="Lawrence D.P."/>
            <person name="Travadon R."/>
            <person name="Rolshausen P.E."/>
            <person name="Baumgartner K."/>
        </authorList>
    </citation>
    <scope>NUCLEOTIDE SEQUENCE [LARGE SCALE GENOMIC DNA]</scope>
    <source>
        <strain evidence="11">UCRPC4</strain>
    </source>
</reference>
<dbReference type="EMBL" id="LCWF01000010">
    <property type="protein sequence ID" value="KKY28683.1"/>
    <property type="molecule type" value="Genomic_DNA"/>
</dbReference>
<feature type="compositionally biased region" description="Pro residues" evidence="9">
    <location>
        <begin position="96"/>
        <end position="108"/>
    </location>
</feature>
<evidence type="ECO:0000256" key="3">
    <source>
        <dbReference type="ARBA" id="ARBA00017306"/>
    </source>
</evidence>
<name>A0A0G2GZY5_PHACM</name>
<proteinExistence type="inferred from homology"/>
<dbReference type="Proteomes" id="UP000053317">
    <property type="component" value="Unassembled WGS sequence"/>
</dbReference>
<keyword evidence="4" id="KW-0805">Transcription regulation</keyword>
<feature type="region of interest" description="Disordered" evidence="9">
    <location>
        <begin position="393"/>
        <end position="426"/>
    </location>
</feature>
<evidence type="ECO:0000313" key="12">
    <source>
        <dbReference type="Proteomes" id="UP000053317"/>
    </source>
</evidence>
<gene>
    <name evidence="11" type="ORF">UCRPC4_g00492</name>
</gene>
<protein>
    <recommendedName>
        <fullName evidence="3">Transcription initiation factor TFIID subunit 4</fullName>
    </recommendedName>
    <alternativeName>
        <fullName evidence="8">TBP-associated factor 4</fullName>
    </alternativeName>
</protein>
<keyword evidence="5" id="KW-0804">Transcription</keyword>
<dbReference type="GO" id="GO:0006352">
    <property type="term" value="P:DNA-templated transcription initiation"/>
    <property type="evidence" value="ECO:0007669"/>
    <property type="project" value="InterPro"/>
</dbReference>
<feature type="compositionally biased region" description="Polar residues" evidence="9">
    <location>
        <begin position="343"/>
        <end position="358"/>
    </location>
</feature>
<feature type="compositionally biased region" description="Low complexity" evidence="9">
    <location>
        <begin position="15"/>
        <end position="29"/>
    </location>
</feature>